<dbReference type="Gene3D" id="3.80.10.10">
    <property type="entry name" value="Ribonuclease Inhibitor"/>
    <property type="match status" value="1"/>
</dbReference>
<evidence type="ECO:0008006" key="2">
    <source>
        <dbReference type="Google" id="ProtNLM"/>
    </source>
</evidence>
<proteinExistence type="predicted"/>
<name>A0A7S4KUA1_9EUKA</name>
<dbReference type="SUPFAM" id="SSF52058">
    <property type="entry name" value="L domain-like"/>
    <property type="match status" value="1"/>
</dbReference>
<evidence type="ECO:0000313" key="1">
    <source>
        <dbReference type="EMBL" id="CAE2305844.1"/>
    </source>
</evidence>
<dbReference type="InterPro" id="IPR032675">
    <property type="entry name" value="LRR_dom_sf"/>
</dbReference>
<gene>
    <name evidence="1" type="ORF">NAES01612_LOCUS11522</name>
</gene>
<protein>
    <recommendedName>
        <fullName evidence="2">Leucine-rich repeat-containing N-terminal plant-type domain-containing protein</fullName>
    </recommendedName>
</protein>
<sequence length="194" mass="22296">MQTELMIKLIGTRPYESRSMHICNNLKGLIENGKWEVCDWRGVTCDQYRVVGIEWNPEMPTNSVELAQCMMQWLPPTLRRIDISEQTACTRGKFSTRYFPRAAARINFYGNGHIGSLDLMTLPPNIEYLMIANNKLQGPVVLTRLPPTLAYLNVSCNDIRLLIISKFTVEGEHLPGHLERLFYDTTVCKVKYVQ</sequence>
<dbReference type="AlphaFoldDB" id="A0A7S4KUA1"/>
<dbReference type="EMBL" id="HBKR01017441">
    <property type="protein sequence ID" value="CAE2305844.1"/>
    <property type="molecule type" value="Transcribed_RNA"/>
</dbReference>
<organism evidence="1">
    <name type="scientific">Paramoeba aestuarina</name>
    <dbReference type="NCBI Taxonomy" id="180227"/>
    <lineage>
        <taxon>Eukaryota</taxon>
        <taxon>Amoebozoa</taxon>
        <taxon>Discosea</taxon>
        <taxon>Flabellinia</taxon>
        <taxon>Dactylopodida</taxon>
        <taxon>Paramoebidae</taxon>
        <taxon>Paramoeba</taxon>
    </lineage>
</organism>
<accession>A0A7S4KUA1</accession>
<reference evidence="1" key="1">
    <citation type="submission" date="2021-01" db="EMBL/GenBank/DDBJ databases">
        <authorList>
            <person name="Corre E."/>
            <person name="Pelletier E."/>
            <person name="Niang G."/>
            <person name="Scheremetjew M."/>
            <person name="Finn R."/>
            <person name="Kale V."/>
            <person name="Holt S."/>
            <person name="Cochrane G."/>
            <person name="Meng A."/>
            <person name="Brown T."/>
            <person name="Cohen L."/>
        </authorList>
    </citation>
    <scope>NUCLEOTIDE SEQUENCE</scope>
    <source>
        <strain evidence="1">SoJaBio B1-5/56/2</strain>
    </source>
</reference>